<feature type="non-terminal residue" evidence="1">
    <location>
        <position position="15"/>
    </location>
</feature>
<keyword evidence="2" id="KW-1185">Reference proteome</keyword>
<name>A0A067DMQ6_CITSI</name>
<dbReference type="EMBL" id="KK786235">
    <property type="protein sequence ID" value="KDO39896.1"/>
    <property type="molecule type" value="Genomic_DNA"/>
</dbReference>
<gene>
    <name evidence="1" type="ORF">CISIN_1g0222001mg</name>
</gene>
<evidence type="ECO:0000313" key="1">
    <source>
        <dbReference type="EMBL" id="KDO39896.1"/>
    </source>
</evidence>
<reference evidence="1 2" key="1">
    <citation type="submission" date="2014-04" db="EMBL/GenBank/DDBJ databases">
        <authorList>
            <consortium name="International Citrus Genome Consortium"/>
            <person name="Gmitter F."/>
            <person name="Chen C."/>
            <person name="Farmerie W."/>
            <person name="Harkins T."/>
            <person name="Desany B."/>
            <person name="Mohiuddin M."/>
            <person name="Kodira C."/>
            <person name="Borodovsky M."/>
            <person name="Lomsadze A."/>
            <person name="Burns P."/>
            <person name="Jenkins J."/>
            <person name="Prochnik S."/>
            <person name="Shu S."/>
            <person name="Chapman J."/>
            <person name="Pitluck S."/>
            <person name="Schmutz J."/>
            <person name="Rokhsar D."/>
        </authorList>
    </citation>
    <scope>NUCLEOTIDE SEQUENCE</scope>
</reference>
<evidence type="ECO:0000313" key="2">
    <source>
        <dbReference type="Proteomes" id="UP000027120"/>
    </source>
</evidence>
<sequence>MAALCYTLQHQKIKS</sequence>
<protein>
    <submittedName>
        <fullName evidence="1">Uncharacterized protein</fullName>
    </submittedName>
</protein>
<accession>A0A067DMQ6</accession>
<dbReference type="Proteomes" id="UP000027120">
    <property type="component" value="Unassembled WGS sequence"/>
</dbReference>
<proteinExistence type="predicted"/>
<organism evidence="1 2">
    <name type="scientific">Citrus sinensis</name>
    <name type="common">Sweet orange</name>
    <name type="synonym">Citrus aurantium var. sinensis</name>
    <dbReference type="NCBI Taxonomy" id="2711"/>
    <lineage>
        <taxon>Eukaryota</taxon>
        <taxon>Viridiplantae</taxon>
        <taxon>Streptophyta</taxon>
        <taxon>Embryophyta</taxon>
        <taxon>Tracheophyta</taxon>
        <taxon>Spermatophyta</taxon>
        <taxon>Magnoliopsida</taxon>
        <taxon>eudicotyledons</taxon>
        <taxon>Gunneridae</taxon>
        <taxon>Pentapetalae</taxon>
        <taxon>rosids</taxon>
        <taxon>malvids</taxon>
        <taxon>Sapindales</taxon>
        <taxon>Rutaceae</taxon>
        <taxon>Aurantioideae</taxon>
        <taxon>Citrus</taxon>
    </lineage>
</organism>